<comment type="caution">
    <text evidence="2">The sequence shown here is derived from an EMBL/GenBank/DDBJ whole genome shotgun (WGS) entry which is preliminary data.</text>
</comment>
<reference evidence="2 3" key="1">
    <citation type="submission" date="2021-05" db="EMBL/GenBank/DDBJ databases">
        <authorList>
            <person name="Zahm M."/>
            <person name="Klopp C."/>
            <person name="Cabau C."/>
            <person name="Kuhl H."/>
            <person name="Suciu R."/>
            <person name="Ciorpac M."/>
            <person name="Holostenco D."/>
            <person name="Gessner J."/>
            <person name="Wuertz S."/>
            <person name="Hohne C."/>
            <person name="Stock M."/>
            <person name="Gislard M."/>
            <person name="Lluch J."/>
            <person name="Milhes M."/>
            <person name="Lampietro C."/>
            <person name="Lopez Roques C."/>
            <person name="Donnadieu C."/>
            <person name="Du K."/>
            <person name="Schartl M."/>
            <person name="Guiguen Y."/>
        </authorList>
    </citation>
    <scope>NUCLEOTIDE SEQUENCE [LARGE SCALE GENOMIC DNA]</scope>
    <source>
        <strain evidence="2">Hh-F2</strain>
        <tissue evidence="2">Blood</tissue>
    </source>
</reference>
<keyword evidence="3" id="KW-1185">Reference proteome</keyword>
<organism evidence="2 3">
    <name type="scientific">Huso huso</name>
    <name type="common">Beluga</name>
    <name type="synonym">Acipenser huso</name>
    <dbReference type="NCBI Taxonomy" id="61971"/>
    <lineage>
        <taxon>Eukaryota</taxon>
        <taxon>Metazoa</taxon>
        <taxon>Chordata</taxon>
        <taxon>Craniata</taxon>
        <taxon>Vertebrata</taxon>
        <taxon>Euteleostomi</taxon>
        <taxon>Actinopterygii</taxon>
        <taxon>Chondrostei</taxon>
        <taxon>Acipenseriformes</taxon>
        <taxon>Acipenseridae</taxon>
        <taxon>Huso</taxon>
    </lineage>
</organism>
<dbReference type="EMBL" id="JAHFZB010000045">
    <property type="protein sequence ID" value="KAK6468142.1"/>
    <property type="molecule type" value="Genomic_DNA"/>
</dbReference>
<evidence type="ECO:0000313" key="2">
    <source>
        <dbReference type="EMBL" id="KAK6468142.1"/>
    </source>
</evidence>
<evidence type="ECO:0000313" key="3">
    <source>
        <dbReference type="Proteomes" id="UP001369086"/>
    </source>
</evidence>
<feature type="region of interest" description="Disordered" evidence="1">
    <location>
        <begin position="271"/>
        <end position="310"/>
    </location>
</feature>
<dbReference type="Proteomes" id="UP001369086">
    <property type="component" value="Unassembled WGS sequence"/>
</dbReference>
<dbReference type="GO" id="GO:0016787">
    <property type="term" value="F:hydrolase activity"/>
    <property type="evidence" value="ECO:0007669"/>
    <property type="project" value="UniProtKB-KW"/>
</dbReference>
<feature type="non-terminal residue" evidence="2">
    <location>
        <position position="310"/>
    </location>
</feature>
<keyword evidence="2" id="KW-0378">Hydrolase</keyword>
<sequence>MNGLSVSELCCLFCCPPLPWPDRSQAGLPASGAHLRPPARAGVRALPHGGEHVAARPHPRRFLPLEAAPDREGRVPVLAAGARQHRGVPGALQPRESHRLHVHPLCALRQVHGPLLPWERGGSGADEQLLHWPGHPYQLQHLLLRLLGLRGEHGQAVREEPVRRHRRRLAGSADQVRDQPGEHHPVRAEHWHRAHGGPGIALRVRRGGAALPPHLRHEGGIPRHQEDLLLRRLPQHREGFQDHLPRPHHPRHGGRGHRLLSRDGAVRALPQGRGAAVGGGRRAQRHRTVQPVPGAAAQVHHTRPGEPADL</sequence>
<accession>A0ABR0Y653</accession>
<feature type="region of interest" description="Disordered" evidence="1">
    <location>
        <begin position="157"/>
        <end position="183"/>
    </location>
</feature>
<gene>
    <name evidence="2" type="ORF">HHUSO_G33914</name>
</gene>
<evidence type="ECO:0000256" key="1">
    <source>
        <dbReference type="SAM" id="MobiDB-lite"/>
    </source>
</evidence>
<protein>
    <submittedName>
        <fullName evidence="2">Alpha/beta hydrolase domain-containing protein 17A</fullName>
    </submittedName>
</protein>
<proteinExistence type="predicted"/>
<name>A0ABR0Y653_HUSHU</name>